<gene>
    <name evidence="1" type="ORF">IFR04_015172</name>
</gene>
<dbReference type="AlphaFoldDB" id="A0A8H7T1W4"/>
<evidence type="ECO:0000313" key="1">
    <source>
        <dbReference type="EMBL" id="KAG4411697.1"/>
    </source>
</evidence>
<dbReference type="EMBL" id="JAFJYH010000448">
    <property type="protein sequence ID" value="KAG4411697.1"/>
    <property type="molecule type" value="Genomic_DNA"/>
</dbReference>
<reference evidence="1" key="1">
    <citation type="submission" date="2021-02" db="EMBL/GenBank/DDBJ databases">
        <title>Genome sequence Cadophora malorum strain M34.</title>
        <authorList>
            <person name="Stefanovic E."/>
            <person name="Vu D."/>
            <person name="Scully C."/>
            <person name="Dijksterhuis J."/>
            <person name="Roader J."/>
            <person name="Houbraken J."/>
        </authorList>
    </citation>
    <scope>NUCLEOTIDE SEQUENCE</scope>
    <source>
        <strain evidence="1">M34</strain>
    </source>
</reference>
<name>A0A8H7T1W4_9HELO</name>
<accession>A0A8H7T1W4</accession>
<dbReference type="Proteomes" id="UP000664132">
    <property type="component" value="Unassembled WGS sequence"/>
</dbReference>
<keyword evidence="2" id="KW-1185">Reference proteome</keyword>
<evidence type="ECO:0000313" key="2">
    <source>
        <dbReference type="Proteomes" id="UP000664132"/>
    </source>
</evidence>
<proteinExistence type="predicted"/>
<protein>
    <submittedName>
        <fullName evidence="1">Uncharacterized protein</fullName>
    </submittedName>
</protein>
<comment type="caution">
    <text evidence="1">The sequence shown here is derived from an EMBL/GenBank/DDBJ whole genome shotgun (WGS) entry which is preliminary data.</text>
</comment>
<dbReference type="OrthoDB" id="3434383at2759"/>
<sequence>MVDKVLDDRLIGTAAVAYSNGTTIPVAKIEGGPTYKAEMRRLLLETLEPDQESTIFVTIYFTLLSCLRFLNLVEQSVKISPLKGMLSALKVSTEVFLEEDIQSVEIALPATKSYSTKGNPQTQYLDDVLNSIGLARTNEHPARSSLATIYANNITSLPSTGKLLPSFILHLSYSCSALIITLENLEVGLLEITKTTARLDLGADSIRSYPHYWRAVESEMKSFLTGITVRDVVVSGDRVWEEAEVSILMRRVLGKKVVPGRSLGRRGGGVDPVWAGVLGVATMAISEDFEDGEIGIWGIGS</sequence>
<organism evidence="1 2">
    <name type="scientific">Cadophora malorum</name>
    <dbReference type="NCBI Taxonomy" id="108018"/>
    <lineage>
        <taxon>Eukaryota</taxon>
        <taxon>Fungi</taxon>
        <taxon>Dikarya</taxon>
        <taxon>Ascomycota</taxon>
        <taxon>Pezizomycotina</taxon>
        <taxon>Leotiomycetes</taxon>
        <taxon>Helotiales</taxon>
        <taxon>Ploettnerulaceae</taxon>
        <taxon>Cadophora</taxon>
    </lineage>
</organism>